<feature type="region of interest" description="Disordered" evidence="2">
    <location>
        <begin position="172"/>
        <end position="197"/>
    </location>
</feature>
<dbReference type="PANTHER" id="PTHR18916">
    <property type="entry name" value="DYNACTIN 1-RELATED MICROTUBULE-BINDING"/>
    <property type="match status" value="1"/>
</dbReference>
<dbReference type="SMART" id="SM01052">
    <property type="entry name" value="CAP_GLY"/>
    <property type="match status" value="1"/>
</dbReference>
<feature type="compositionally biased region" description="Low complexity" evidence="2">
    <location>
        <begin position="251"/>
        <end position="261"/>
    </location>
</feature>
<feature type="region of interest" description="Disordered" evidence="2">
    <location>
        <begin position="105"/>
        <end position="147"/>
    </location>
</feature>
<feature type="coiled-coil region" evidence="1">
    <location>
        <begin position="384"/>
        <end position="461"/>
    </location>
</feature>
<feature type="compositionally biased region" description="Polar residues" evidence="2">
    <location>
        <begin position="117"/>
        <end position="135"/>
    </location>
</feature>
<dbReference type="Proteomes" id="UP000794436">
    <property type="component" value="Unassembled WGS sequence"/>
</dbReference>
<feature type="region of interest" description="Disordered" evidence="2">
    <location>
        <begin position="245"/>
        <end position="282"/>
    </location>
</feature>
<keyword evidence="1" id="KW-0175">Coiled coil</keyword>
<dbReference type="PROSITE" id="PS50245">
    <property type="entry name" value="CAP_GLY_2"/>
    <property type="match status" value="1"/>
</dbReference>
<proteinExistence type="predicted"/>
<dbReference type="Pfam" id="PF01302">
    <property type="entry name" value="CAP_GLY"/>
    <property type="match status" value="1"/>
</dbReference>
<evidence type="ECO:0000259" key="3">
    <source>
        <dbReference type="PROSITE" id="PS50245"/>
    </source>
</evidence>
<evidence type="ECO:0000313" key="5">
    <source>
        <dbReference type="Proteomes" id="UP000794436"/>
    </source>
</evidence>
<dbReference type="OrthoDB" id="2130750at2759"/>
<organism evidence="4 5">
    <name type="scientific">Pythium oligandrum</name>
    <name type="common">Mycoparasitic fungus</name>
    <dbReference type="NCBI Taxonomy" id="41045"/>
    <lineage>
        <taxon>Eukaryota</taxon>
        <taxon>Sar</taxon>
        <taxon>Stramenopiles</taxon>
        <taxon>Oomycota</taxon>
        <taxon>Peronosporomycetes</taxon>
        <taxon>Pythiales</taxon>
        <taxon>Pythiaceae</taxon>
        <taxon>Pythium</taxon>
    </lineage>
</organism>
<dbReference type="InterPro" id="IPR000938">
    <property type="entry name" value="CAP-Gly_domain"/>
</dbReference>
<name>A0A8K1FCU0_PYTOL</name>
<dbReference type="Gene3D" id="2.30.30.190">
    <property type="entry name" value="CAP Gly-rich-like domain"/>
    <property type="match status" value="1"/>
</dbReference>
<evidence type="ECO:0000256" key="2">
    <source>
        <dbReference type="SAM" id="MobiDB-lite"/>
    </source>
</evidence>
<reference evidence="4" key="1">
    <citation type="submission" date="2019-03" db="EMBL/GenBank/DDBJ databases">
        <title>Long read genome sequence of the mycoparasitic Pythium oligandrum ATCC 38472 isolated from sugarbeet rhizosphere.</title>
        <authorList>
            <person name="Gaulin E."/>
        </authorList>
    </citation>
    <scope>NUCLEOTIDE SEQUENCE</scope>
    <source>
        <strain evidence="4">ATCC 38472_TT</strain>
    </source>
</reference>
<accession>A0A8K1FCU0</accession>
<protein>
    <recommendedName>
        <fullName evidence="3">CAP-Gly domain-containing protein</fullName>
    </recommendedName>
</protein>
<sequence length="473" mass="52359">MASGIPKPRTTSFSLQISHTLGSSLPGANNVGRVPIDSRVVLSQRRAGYVRYVGKLKNANGEWYGVALDEAKGDNDGSWAGERYFQCPPQHGVFVRRKEIHCAKGQSVYHKSPPSPVLNSPSDDGVTSSNTSVSSLDAGEVAPLPTSSSILSPLERTFKSFRRVLQSPPKANEVIECPSSPTGQSKLKEPTPRKSMRPSFTTAVASHIPQPVAHEELPKPSNPVSIFDAAEDPVFEEMTRALAEHNNAENSRPSPRSSSVLPLPPHLDGIKTPPSTTTHLRRPSIDRRHSTFTHGTSNVAYSATTNAARVVELEKEITAMRANHENVVAVLRATNKQHAANVLELRTQVSALADGNSWLQKQLSSKVALLAELRQSDRKVYNANSDMQDELATKNSKIEGLEQEIARLKQTITRMLGEKESLLLQIQREFRARQQRDQDRIQRLREDVVTICNERNSLQSELQDFKDMSWSLF</sequence>
<evidence type="ECO:0000313" key="4">
    <source>
        <dbReference type="EMBL" id="TMW57586.1"/>
    </source>
</evidence>
<dbReference type="EMBL" id="SPLM01000144">
    <property type="protein sequence ID" value="TMW57586.1"/>
    <property type="molecule type" value="Genomic_DNA"/>
</dbReference>
<dbReference type="SUPFAM" id="SSF74924">
    <property type="entry name" value="Cap-Gly domain"/>
    <property type="match status" value="1"/>
</dbReference>
<evidence type="ECO:0000256" key="1">
    <source>
        <dbReference type="SAM" id="Coils"/>
    </source>
</evidence>
<dbReference type="AlphaFoldDB" id="A0A8K1FCU0"/>
<comment type="caution">
    <text evidence="4">The sequence shown here is derived from an EMBL/GenBank/DDBJ whole genome shotgun (WGS) entry which is preliminary data.</text>
</comment>
<keyword evidence="5" id="KW-1185">Reference proteome</keyword>
<feature type="domain" description="CAP-Gly" evidence="3">
    <location>
        <begin position="54"/>
        <end position="96"/>
    </location>
</feature>
<dbReference type="InterPro" id="IPR036859">
    <property type="entry name" value="CAP-Gly_dom_sf"/>
</dbReference>
<gene>
    <name evidence="4" type="ORF">Poli38472_003511</name>
</gene>